<sequence length="97" mass="11141">MRIEEKQSVQSLKQQLEQTQVEIDSLKRTYHFISLSVHLALDELGQVKGEAKRLSAELKLDKASTKHSTSQANQRKQADDDGKQRTKQLEEDHQVEV</sequence>
<feature type="compositionally biased region" description="Basic and acidic residues" evidence="2">
    <location>
        <begin position="76"/>
        <end position="97"/>
    </location>
</feature>
<evidence type="ECO:0000313" key="4">
    <source>
        <dbReference type="EMBL" id="RLO03468.1"/>
    </source>
</evidence>
<reference evidence="4 6" key="1">
    <citation type="journal article" date="2018" name="J. Invertebr. Pathol.">
        <title>New genotyping method for the causative agent of crayfish plague (Aphanomyces astaci) based on whole genome data.</title>
        <authorList>
            <person name="Minardi D."/>
            <person name="Studholme D.J."/>
            <person name="van der Giezen M."/>
            <person name="Pretto T."/>
            <person name="Oidtmann B."/>
        </authorList>
    </citation>
    <scope>NUCLEOTIDE SEQUENCE [LARGE SCALE GENOMIC DNA]</scope>
    <source>
        <strain evidence="4 6">KB13</strain>
    </source>
</reference>
<evidence type="ECO:0000313" key="5">
    <source>
        <dbReference type="Proteomes" id="UP000265427"/>
    </source>
</evidence>
<feature type="coiled-coil region" evidence="1">
    <location>
        <begin position="2"/>
        <end position="29"/>
    </location>
</feature>
<organism evidence="3 5">
    <name type="scientific">Aphanomyces astaci</name>
    <name type="common">Crayfish plague agent</name>
    <dbReference type="NCBI Taxonomy" id="112090"/>
    <lineage>
        <taxon>Eukaryota</taxon>
        <taxon>Sar</taxon>
        <taxon>Stramenopiles</taxon>
        <taxon>Oomycota</taxon>
        <taxon>Saprolegniomycetes</taxon>
        <taxon>Saprolegniales</taxon>
        <taxon>Verrucalvaceae</taxon>
        <taxon>Aphanomyces</taxon>
    </lineage>
</organism>
<evidence type="ECO:0000256" key="1">
    <source>
        <dbReference type="SAM" id="Coils"/>
    </source>
</evidence>
<dbReference type="EMBL" id="QUTI01030883">
    <property type="protein sequence ID" value="RLO03468.1"/>
    <property type="molecule type" value="Genomic_DNA"/>
</dbReference>
<dbReference type="Proteomes" id="UP000265427">
    <property type="component" value="Unassembled WGS sequence"/>
</dbReference>
<dbReference type="VEuPathDB" id="FungiDB:H257_05802"/>
<dbReference type="Proteomes" id="UP000275652">
    <property type="component" value="Unassembled WGS sequence"/>
</dbReference>
<keyword evidence="1" id="KW-0175">Coiled coil</keyword>
<dbReference type="AlphaFoldDB" id="A0A396ZVH4"/>
<gene>
    <name evidence="4" type="ORF">DYB28_004878</name>
    <name evidence="3" type="ORF">DYB36_004180</name>
</gene>
<protein>
    <submittedName>
        <fullName evidence="3">Uncharacterized protein</fullName>
    </submittedName>
</protein>
<evidence type="ECO:0000313" key="6">
    <source>
        <dbReference type="Proteomes" id="UP000275652"/>
    </source>
</evidence>
<feature type="region of interest" description="Disordered" evidence="2">
    <location>
        <begin position="57"/>
        <end position="97"/>
    </location>
</feature>
<dbReference type="EMBL" id="QUSZ01011133">
    <property type="protein sequence ID" value="RHX97616.1"/>
    <property type="molecule type" value="Genomic_DNA"/>
</dbReference>
<feature type="compositionally biased region" description="Polar residues" evidence="2">
    <location>
        <begin position="66"/>
        <end position="75"/>
    </location>
</feature>
<evidence type="ECO:0000256" key="2">
    <source>
        <dbReference type="SAM" id="MobiDB-lite"/>
    </source>
</evidence>
<comment type="caution">
    <text evidence="3">The sequence shown here is derived from an EMBL/GenBank/DDBJ whole genome shotgun (WGS) entry which is preliminary data.</text>
</comment>
<proteinExistence type="predicted"/>
<name>A0A396ZVH4_APHAT</name>
<reference evidence="3 5" key="2">
    <citation type="submission" date="2018-08" db="EMBL/GenBank/DDBJ databases">
        <title>Aphanomyces genome sequencing and annotation.</title>
        <authorList>
            <person name="Minardi D."/>
            <person name="Oidtmann B."/>
            <person name="Van Der Giezen M."/>
            <person name="Studholme D.J."/>
        </authorList>
    </citation>
    <scope>NUCLEOTIDE SEQUENCE [LARGE SCALE GENOMIC DNA]</scope>
    <source>
        <strain evidence="3 5">Kv</strain>
    </source>
</reference>
<evidence type="ECO:0000313" key="3">
    <source>
        <dbReference type="EMBL" id="RHX97616.1"/>
    </source>
</evidence>
<accession>A0A396ZVH4</accession>